<dbReference type="Gene3D" id="1.10.10.10">
    <property type="entry name" value="Winged helix-like DNA-binding domain superfamily/Winged helix DNA-binding domain"/>
    <property type="match status" value="1"/>
</dbReference>
<feature type="compositionally biased region" description="Basic and acidic residues" evidence="4">
    <location>
        <begin position="16"/>
        <end position="27"/>
    </location>
</feature>
<evidence type="ECO:0000313" key="6">
    <source>
        <dbReference type="EMBL" id="GAA4956428.1"/>
    </source>
</evidence>
<proteinExistence type="predicted"/>
<evidence type="ECO:0000256" key="1">
    <source>
        <dbReference type="ARBA" id="ARBA00023015"/>
    </source>
</evidence>
<dbReference type="SMART" id="SM00866">
    <property type="entry name" value="UTRA"/>
    <property type="match status" value="1"/>
</dbReference>
<dbReference type="InterPro" id="IPR036390">
    <property type="entry name" value="WH_DNA-bd_sf"/>
</dbReference>
<dbReference type="InterPro" id="IPR028978">
    <property type="entry name" value="Chorismate_lyase_/UTRA_dom_sf"/>
</dbReference>
<dbReference type="Pfam" id="PF00392">
    <property type="entry name" value="GntR"/>
    <property type="match status" value="1"/>
</dbReference>
<dbReference type="EMBL" id="BAABHS010000005">
    <property type="protein sequence ID" value="GAA4956428.1"/>
    <property type="molecule type" value="Genomic_DNA"/>
</dbReference>
<sequence length="313" mass="32730">MVSLVQSPLMTTNEALGRRMGDSEGDRNSPPGHGDSRAPGAAVPAPAIPADAASGGPVPGGPAAEAAGPQTGPPPLASAGPAVQLAHQQLSRLLDQRVWMPGSQLPGERALAKRVGVSRSSLRLALAILETEGRVHASAQRGWFVRADMVSEPPSVLKSFSEVARARGLTASAQVLSCELRSATYEEAQRLRAAPASPVVEIVRVRGLENVPVCVDTTVLARAQDTVASSDLTDISLFSLLEDSGVHVMRSAYTAHAEAADHRIADLLGIPLGSPVLVCDEITHDQTDTPVLLGRAVYRGDAYRFEATLLRGA</sequence>
<dbReference type="PRINTS" id="PR00035">
    <property type="entry name" value="HTHGNTR"/>
</dbReference>
<evidence type="ECO:0000256" key="3">
    <source>
        <dbReference type="ARBA" id="ARBA00023163"/>
    </source>
</evidence>
<comment type="caution">
    <text evidence="6">The sequence shown here is derived from an EMBL/GenBank/DDBJ whole genome shotgun (WGS) entry which is preliminary data.</text>
</comment>
<evidence type="ECO:0000259" key="5">
    <source>
        <dbReference type="PROSITE" id="PS50949"/>
    </source>
</evidence>
<feature type="domain" description="HTH gntR-type" evidence="5">
    <location>
        <begin position="80"/>
        <end position="148"/>
    </location>
</feature>
<dbReference type="CDD" id="cd07377">
    <property type="entry name" value="WHTH_GntR"/>
    <property type="match status" value="1"/>
</dbReference>
<dbReference type="SUPFAM" id="SSF64288">
    <property type="entry name" value="Chorismate lyase-like"/>
    <property type="match status" value="1"/>
</dbReference>
<name>A0ABP9H1N2_9ACTN</name>
<keyword evidence="2" id="KW-0238">DNA-binding</keyword>
<accession>A0ABP9H1N2</accession>
<keyword evidence="7" id="KW-1185">Reference proteome</keyword>
<dbReference type="Gene3D" id="3.40.1410.10">
    <property type="entry name" value="Chorismate lyase-like"/>
    <property type="match status" value="1"/>
</dbReference>
<evidence type="ECO:0000313" key="7">
    <source>
        <dbReference type="Proteomes" id="UP001500466"/>
    </source>
</evidence>
<dbReference type="InterPro" id="IPR050679">
    <property type="entry name" value="Bact_HTH_transcr_reg"/>
</dbReference>
<dbReference type="PANTHER" id="PTHR44846:SF16">
    <property type="entry name" value="TRANSCRIPTIONAL REGULATOR PHNF-RELATED"/>
    <property type="match status" value="1"/>
</dbReference>
<dbReference type="SMART" id="SM00345">
    <property type="entry name" value="HTH_GNTR"/>
    <property type="match status" value="1"/>
</dbReference>
<organism evidence="6 7">
    <name type="scientific">Yinghuangia aomiensis</name>
    <dbReference type="NCBI Taxonomy" id="676205"/>
    <lineage>
        <taxon>Bacteria</taxon>
        <taxon>Bacillati</taxon>
        <taxon>Actinomycetota</taxon>
        <taxon>Actinomycetes</taxon>
        <taxon>Kitasatosporales</taxon>
        <taxon>Streptomycetaceae</taxon>
        <taxon>Yinghuangia</taxon>
    </lineage>
</organism>
<dbReference type="Proteomes" id="UP001500466">
    <property type="component" value="Unassembled WGS sequence"/>
</dbReference>
<evidence type="ECO:0000256" key="4">
    <source>
        <dbReference type="SAM" id="MobiDB-lite"/>
    </source>
</evidence>
<dbReference type="Pfam" id="PF07702">
    <property type="entry name" value="UTRA"/>
    <property type="match status" value="1"/>
</dbReference>
<protein>
    <recommendedName>
        <fullName evidence="5">HTH gntR-type domain-containing protein</fullName>
    </recommendedName>
</protein>
<dbReference type="PANTHER" id="PTHR44846">
    <property type="entry name" value="MANNOSYL-D-GLYCERATE TRANSPORT/METABOLISM SYSTEM REPRESSOR MNGR-RELATED"/>
    <property type="match status" value="1"/>
</dbReference>
<feature type="region of interest" description="Disordered" evidence="4">
    <location>
        <begin position="1"/>
        <end position="84"/>
    </location>
</feature>
<gene>
    <name evidence="6" type="ORF">GCM10023205_18240</name>
</gene>
<keyword evidence="3" id="KW-0804">Transcription</keyword>
<evidence type="ECO:0000256" key="2">
    <source>
        <dbReference type="ARBA" id="ARBA00023125"/>
    </source>
</evidence>
<feature type="compositionally biased region" description="Polar residues" evidence="4">
    <location>
        <begin position="1"/>
        <end position="14"/>
    </location>
</feature>
<dbReference type="PROSITE" id="PS50949">
    <property type="entry name" value="HTH_GNTR"/>
    <property type="match status" value="1"/>
</dbReference>
<dbReference type="SUPFAM" id="SSF46785">
    <property type="entry name" value="Winged helix' DNA-binding domain"/>
    <property type="match status" value="1"/>
</dbReference>
<feature type="compositionally biased region" description="Low complexity" evidence="4">
    <location>
        <begin position="38"/>
        <end position="70"/>
    </location>
</feature>
<keyword evidence="1" id="KW-0805">Transcription regulation</keyword>
<dbReference type="InterPro" id="IPR036388">
    <property type="entry name" value="WH-like_DNA-bd_sf"/>
</dbReference>
<dbReference type="InterPro" id="IPR011663">
    <property type="entry name" value="UTRA"/>
</dbReference>
<dbReference type="InterPro" id="IPR000524">
    <property type="entry name" value="Tscrpt_reg_HTH_GntR"/>
</dbReference>
<reference evidence="7" key="1">
    <citation type="journal article" date="2019" name="Int. J. Syst. Evol. Microbiol.">
        <title>The Global Catalogue of Microorganisms (GCM) 10K type strain sequencing project: providing services to taxonomists for standard genome sequencing and annotation.</title>
        <authorList>
            <consortium name="The Broad Institute Genomics Platform"/>
            <consortium name="The Broad Institute Genome Sequencing Center for Infectious Disease"/>
            <person name="Wu L."/>
            <person name="Ma J."/>
        </authorList>
    </citation>
    <scope>NUCLEOTIDE SEQUENCE [LARGE SCALE GENOMIC DNA]</scope>
    <source>
        <strain evidence="7">JCM 17986</strain>
    </source>
</reference>